<dbReference type="SUPFAM" id="SSF51445">
    <property type="entry name" value="(Trans)glycosidases"/>
    <property type="match status" value="1"/>
</dbReference>
<dbReference type="Pfam" id="PF00128">
    <property type="entry name" value="Alpha-amylase"/>
    <property type="match status" value="1"/>
</dbReference>
<gene>
    <name evidence="7" type="ORF">BN11_70021</name>
</gene>
<feature type="domain" description="Glycosyl hydrolase family 13 catalytic" evidence="6">
    <location>
        <begin position="117"/>
        <end position="475"/>
    </location>
</feature>
<dbReference type="OrthoDB" id="9800174at2"/>
<dbReference type="Pfam" id="PF02922">
    <property type="entry name" value="CBM_48"/>
    <property type="match status" value="1"/>
</dbReference>
<dbReference type="CDD" id="cd02855">
    <property type="entry name" value="E_set_GBE_prok_N"/>
    <property type="match status" value="1"/>
</dbReference>
<dbReference type="GO" id="GO:0043169">
    <property type="term" value="F:cation binding"/>
    <property type="evidence" value="ECO:0007669"/>
    <property type="project" value="InterPro"/>
</dbReference>
<dbReference type="PIRSF" id="PIRSF000463">
    <property type="entry name" value="GlgB"/>
    <property type="match status" value="1"/>
</dbReference>
<dbReference type="InterPro" id="IPR013780">
    <property type="entry name" value="Glyco_hydro_b"/>
</dbReference>
<proteinExistence type="inferred from homology"/>
<dbReference type="InterPro" id="IPR006048">
    <property type="entry name" value="A-amylase/branching_C"/>
</dbReference>
<evidence type="ECO:0000256" key="3">
    <source>
        <dbReference type="ARBA" id="ARBA00012541"/>
    </source>
</evidence>
<dbReference type="STRING" id="1193182.BN11_70021"/>
<dbReference type="Gene3D" id="2.60.40.10">
    <property type="entry name" value="Immunoglobulins"/>
    <property type="match status" value="1"/>
</dbReference>
<evidence type="ECO:0000259" key="6">
    <source>
        <dbReference type="SMART" id="SM00642"/>
    </source>
</evidence>
<feature type="active site" description="Nucleophile" evidence="5">
    <location>
        <position position="276"/>
    </location>
</feature>
<dbReference type="InterPro" id="IPR013783">
    <property type="entry name" value="Ig-like_fold"/>
</dbReference>
<dbReference type="AlphaFoldDB" id="W6K0P8"/>
<evidence type="ECO:0000256" key="4">
    <source>
        <dbReference type="ARBA" id="ARBA00022679"/>
    </source>
</evidence>
<dbReference type="GO" id="GO:0003844">
    <property type="term" value="F:1,4-alpha-glucan branching enzyme activity"/>
    <property type="evidence" value="ECO:0007669"/>
    <property type="project" value="UniProtKB-EC"/>
</dbReference>
<name>W6K0P8_9MICO</name>
<comment type="caution">
    <text evidence="7">The sequence shown here is derived from an EMBL/GenBank/DDBJ whole genome shotgun (WGS) entry which is preliminary data.</text>
</comment>
<dbReference type="Proteomes" id="UP000035763">
    <property type="component" value="Unassembled WGS sequence"/>
</dbReference>
<dbReference type="SUPFAM" id="SSF51011">
    <property type="entry name" value="Glycosyl hydrolase domain"/>
    <property type="match status" value="1"/>
</dbReference>
<dbReference type="PANTHER" id="PTHR43651:SF11">
    <property type="entry name" value="MALTO-OLIGOSYLTREHALOSE TREHALOHYDROLASE"/>
    <property type="match status" value="1"/>
</dbReference>
<dbReference type="GO" id="GO:0004553">
    <property type="term" value="F:hydrolase activity, hydrolyzing O-glycosyl compounds"/>
    <property type="evidence" value="ECO:0007669"/>
    <property type="project" value="InterPro"/>
</dbReference>
<dbReference type="CDD" id="cd11325">
    <property type="entry name" value="AmyAc_GTHase"/>
    <property type="match status" value="1"/>
</dbReference>
<keyword evidence="8" id="KW-1185">Reference proteome</keyword>
<comment type="catalytic activity">
    <reaction evidence="1">
        <text>Transfers a segment of a (1-&gt;4)-alpha-D-glucan chain to a primary hydroxy group in a similar glucan chain.</text>
        <dbReference type="EC" id="2.4.1.18"/>
    </reaction>
</comment>
<evidence type="ECO:0000256" key="1">
    <source>
        <dbReference type="ARBA" id="ARBA00000826"/>
    </source>
</evidence>
<sequence length="592" mass="65564">MGAVPHDGGVTFRVWAPNARHVAVIGDFCDWQLTGKVPLARDHARAGTWSVFVPHAGPGSEYRFLIRRGGPYVWRIDPCARQVTHSRGNGVVVDPATLGFDGHHFDAPAWDDLVVYEAHIPTFAGNASGRGTFEQAIGRLDHLAWLGVSAIEVMPPFEFGTPISWGYNPSHLFAIESSYGGPHAFARFVREAHARGIAVILDVVHNHLGPTNLDLWRFDGGGSRRYGGIYFYNDRRAHTPWGATRPNFSKKEVRNFLRDSAVQWLETFQVDGLRFDGTNFIRSRLGNVFAPQDQLAPGHAFLAAMTADLRSRQPWKLLIAEDMQRDGIVTRPSADGGLGFHSQWDAGFVHPVRRALECPRDEDRDLEAVAAAVTGFGLGAAYERVIFTESHDEVANGKSRVPESIDPGAADSWHARKRAALGLALTLTSPGIPMLFQGQDFLEDRWFDDTVVLDWDKAHLHSGFLHLVRELIHLRRNRFGVTAGLTGTNTRVLRLDQHAKVLAFHRWRHGGPRDDTVVVVNLSTHPLHDYGVGMPRSGRWRVRVNTDAPMFGEGFGSVHAADVDTVPEWADGCPQRVSLTIGPYAALVLSQD</sequence>
<dbReference type="Pfam" id="PF02806">
    <property type="entry name" value="Alpha-amylase_C"/>
    <property type="match status" value="1"/>
</dbReference>
<dbReference type="InterPro" id="IPR004193">
    <property type="entry name" value="Glyco_hydro_13_N"/>
</dbReference>
<dbReference type="Gene3D" id="3.20.20.80">
    <property type="entry name" value="Glycosidases"/>
    <property type="match status" value="1"/>
</dbReference>
<reference evidence="7 8" key="1">
    <citation type="journal article" date="2013" name="ISME J.">
        <title>A metabolic model for members of the genus Tetrasphaera involved in enhanced biological phosphorus removal.</title>
        <authorList>
            <person name="Kristiansen R."/>
            <person name="Nguyen H.T.T."/>
            <person name="Saunders A.M."/>
            <person name="Nielsen J.L."/>
            <person name="Wimmer R."/>
            <person name="Le V.Q."/>
            <person name="McIlroy S.J."/>
            <person name="Petrovski S."/>
            <person name="Seviour R.J."/>
            <person name="Calteau A."/>
            <person name="Nielsen K.L."/>
            <person name="Nielsen P.H."/>
        </authorList>
    </citation>
    <scope>NUCLEOTIDE SEQUENCE [LARGE SCALE GENOMIC DNA]</scope>
    <source>
        <strain evidence="7 8">Ben110</strain>
    </source>
</reference>
<evidence type="ECO:0000313" key="7">
    <source>
        <dbReference type="EMBL" id="CCH75443.1"/>
    </source>
</evidence>
<evidence type="ECO:0000256" key="2">
    <source>
        <dbReference type="ARBA" id="ARBA00009000"/>
    </source>
</evidence>
<comment type="similarity">
    <text evidence="2">Belongs to the glycosyl hydrolase 13 family. GlgB subfamily.</text>
</comment>
<feature type="active site" description="Proton donor" evidence="5">
    <location>
        <position position="321"/>
    </location>
</feature>
<dbReference type="SMART" id="SM00642">
    <property type="entry name" value="Aamy"/>
    <property type="match status" value="1"/>
</dbReference>
<protein>
    <recommendedName>
        <fullName evidence="3">1,4-alpha-glucan branching enzyme</fullName>
        <ecNumber evidence="3">2.4.1.18</ecNumber>
    </recommendedName>
</protein>
<evidence type="ECO:0000313" key="8">
    <source>
        <dbReference type="Proteomes" id="UP000035763"/>
    </source>
</evidence>
<dbReference type="RefSeq" id="WP_048693362.1">
    <property type="nucleotide sequence ID" value="NZ_HG764815.1"/>
</dbReference>
<organism evidence="7 8">
    <name type="scientific">Nostocoides australiense Ben110</name>
    <dbReference type="NCBI Taxonomy" id="1193182"/>
    <lineage>
        <taxon>Bacteria</taxon>
        <taxon>Bacillati</taxon>
        <taxon>Actinomycetota</taxon>
        <taxon>Actinomycetes</taxon>
        <taxon>Micrococcales</taxon>
        <taxon>Intrasporangiaceae</taxon>
        <taxon>Nostocoides</taxon>
    </lineage>
</organism>
<dbReference type="EMBL" id="CAJA01000496">
    <property type="protein sequence ID" value="CCH75443.1"/>
    <property type="molecule type" value="Genomic_DNA"/>
</dbReference>
<evidence type="ECO:0000256" key="5">
    <source>
        <dbReference type="PIRSR" id="PIRSR000463-1"/>
    </source>
</evidence>
<dbReference type="SUPFAM" id="SSF81296">
    <property type="entry name" value="E set domains"/>
    <property type="match status" value="1"/>
</dbReference>
<dbReference type="InterPro" id="IPR006047">
    <property type="entry name" value="GH13_cat_dom"/>
</dbReference>
<dbReference type="Gene3D" id="2.60.40.1180">
    <property type="entry name" value="Golgi alpha-mannosidase II"/>
    <property type="match status" value="1"/>
</dbReference>
<accession>W6K0P8</accession>
<dbReference type="PANTHER" id="PTHR43651">
    <property type="entry name" value="1,4-ALPHA-GLUCAN-BRANCHING ENZYME"/>
    <property type="match status" value="1"/>
</dbReference>
<dbReference type="GO" id="GO:0005978">
    <property type="term" value="P:glycogen biosynthetic process"/>
    <property type="evidence" value="ECO:0007669"/>
    <property type="project" value="InterPro"/>
</dbReference>
<dbReference type="InterPro" id="IPR044143">
    <property type="entry name" value="GlgB_N_E_set_prok"/>
</dbReference>
<keyword evidence="4" id="KW-0808">Transferase</keyword>
<dbReference type="InterPro" id="IPR037439">
    <property type="entry name" value="Branching_enzy"/>
</dbReference>
<dbReference type="InterPro" id="IPR014756">
    <property type="entry name" value="Ig_E-set"/>
</dbReference>
<dbReference type="EC" id="2.4.1.18" evidence="3"/>
<dbReference type="InterPro" id="IPR017853">
    <property type="entry name" value="GH"/>
</dbReference>